<dbReference type="EMBL" id="JBEWZH010000006">
    <property type="protein sequence ID" value="MFL0162559.1"/>
    <property type="molecule type" value="Genomic_DNA"/>
</dbReference>
<dbReference type="RefSeq" id="WP_166375088.1">
    <property type="nucleotide sequence ID" value="NZ_JBEWZH010000006.1"/>
</dbReference>
<keyword evidence="2" id="KW-1185">Reference proteome</keyword>
<proteinExistence type="predicted"/>
<evidence type="ECO:0000313" key="2">
    <source>
        <dbReference type="Proteomes" id="UP001623558"/>
    </source>
</evidence>
<reference evidence="1 2" key="1">
    <citation type="submission" date="2024-07" db="EMBL/GenBank/DDBJ databases">
        <authorList>
            <person name="Pitt A."/>
            <person name="Hahn M.W."/>
        </authorList>
    </citation>
    <scope>NUCLEOTIDE SEQUENCE [LARGE SCALE GENOMIC DNA]</scope>
    <source>
        <strain evidence="1 2">1-SAACH-A3</strain>
    </source>
</reference>
<sequence>MTYVFNEERVLLTQLGEEGVLYDIQSNEYFTLNETLFYIVDGIKKGLTLVEIGEILMSKYDIDENLCYQEIAKAIQQLVEKNILLEQNNA</sequence>
<evidence type="ECO:0000313" key="1">
    <source>
        <dbReference type="EMBL" id="MFL0162559.1"/>
    </source>
</evidence>
<dbReference type="InterPro" id="IPR008792">
    <property type="entry name" value="PQQD"/>
</dbReference>
<dbReference type="Proteomes" id="UP001623558">
    <property type="component" value="Unassembled WGS sequence"/>
</dbReference>
<name>A0ABW8RUZ5_9BACT</name>
<gene>
    <name evidence="1" type="ORF">U0R11_09180</name>
</gene>
<dbReference type="Pfam" id="PF05402">
    <property type="entry name" value="PqqD"/>
    <property type="match status" value="1"/>
</dbReference>
<comment type="caution">
    <text evidence="1">The sequence shown here is derived from an EMBL/GenBank/DDBJ whole genome shotgun (WGS) entry which is preliminary data.</text>
</comment>
<protein>
    <submittedName>
        <fullName evidence="1">PqqD family protein</fullName>
    </submittedName>
</protein>
<organism evidence="1 2">
    <name type="scientific">Aquirufa salirivi</name>
    <dbReference type="NCBI Taxonomy" id="3104729"/>
    <lineage>
        <taxon>Bacteria</taxon>
        <taxon>Pseudomonadati</taxon>
        <taxon>Bacteroidota</taxon>
        <taxon>Cytophagia</taxon>
        <taxon>Cytophagales</taxon>
        <taxon>Flectobacillaceae</taxon>
        <taxon>Aquirufa</taxon>
    </lineage>
</organism>
<accession>A0ABW8RUZ5</accession>